<dbReference type="InterPro" id="IPR009922">
    <property type="entry name" value="DUF1457"/>
</dbReference>
<dbReference type="RefSeq" id="WP_189987390.1">
    <property type="nucleotide sequence ID" value="NZ_BMZS01000001.1"/>
</dbReference>
<evidence type="ECO:0000313" key="2">
    <source>
        <dbReference type="Proteomes" id="UP000630353"/>
    </source>
</evidence>
<gene>
    <name evidence="1" type="ORF">GCM10017083_05770</name>
</gene>
<dbReference type="Proteomes" id="UP000630353">
    <property type="component" value="Unassembled WGS sequence"/>
</dbReference>
<comment type="caution">
    <text evidence="1">The sequence shown here is derived from an EMBL/GenBank/DDBJ whole genome shotgun (WGS) entry which is preliminary data.</text>
</comment>
<protein>
    <recommendedName>
        <fullName evidence="3">PAS domain-containing protein</fullName>
    </recommendedName>
</protein>
<dbReference type="AlphaFoldDB" id="A0A918XNA9"/>
<sequence>MEAIIRQPLMASEPPVNDIVPDSRHPLVRRFAGLWEAKRGSRPLPLREDFPFEELAPWFGHVLIMDVIDGGRDFRYRMIGTTITQFLDRDYSGRLVSECEYGEGDARRRIEETFRQPVIDGRPVFRSGHVVWVADKTWRTYDSVHCPLSRDGAAADLTIGVLYFGSVAQSAPPGASFRNEGLLPDD</sequence>
<evidence type="ECO:0000313" key="1">
    <source>
        <dbReference type="EMBL" id="GHD41393.1"/>
    </source>
</evidence>
<proteinExistence type="predicted"/>
<dbReference type="Pfam" id="PF07310">
    <property type="entry name" value="PAS_5"/>
    <property type="match status" value="1"/>
</dbReference>
<dbReference type="EMBL" id="BMZS01000001">
    <property type="protein sequence ID" value="GHD41393.1"/>
    <property type="molecule type" value="Genomic_DNA"/>
</dbReference>
<organism evidence="1 2">
    <name type="scientific">Thalassobaculum fulvum</name>
    <dbReference type="NCBI Taxonomy" id="1633335"/>
    <lineage>
        <taxon>Bacteria</taxon>
        <taxon>Pseudomonadati</taxon>
        <taxon>Pseudomonadota</taxon>
        <taxon>Alphaproteobacteria</taxon>
        <taxon>Rhodospirillales</taxon>
        <taxon>Thalassobaculaceae</taxon>
        <taxon>Thalassobaculum</taxon>
    </lineage>
</organism>
<evidence type="ECO:0008006" key="3">
    <source>
        <dbReference type="Google" id="ProtNLM"/>
    </source>
</evidence>
<reference evidence="1" key="2">
    <citation type="submission" date="2020-09" db="EMBL/GenBank/DDBJ databases">
        <authorList>
            <person name="Sun Q."/>
            <person name="Kim S."/>
        </authorList>
    </citation>
    <scope>NUCLEOTIDE SEQUENCE</scope>
    <source>
        <strain evidence="1">KCTC 42651</strain>
    </source>
</reference>
<keyword evidence="2" id="KW-1185">Reference proteome</keyword>
<name>A0A918XNA9_9PROT</name>
<reference evidence="1" key="1">
    <citation type="journal article" date="2014" name="Int. J. Syst. Evol. Microbiol.">
        <title>Complete genome sequence of Corynebacterium casei LMG S-19264T (=DSM 44701T), isolated from a smear-ripened cheese.</title>
        <authorList>
            <consortium name="US DOE Joint Genome Institute (JGI-PGF)"/>
            <person name="Walter F."/>
            <person name="Albersmeier A."/>
            <person name="Kalinowski J."/>
            <person name="Ruckert C."/>
        </authorList>
    </citation>
    <scope>NUCLEOTIDE SEQUENCE</scope>
    <source>
        <strain evidence="1">KCTC 42651</strain>
    </source>
</reference>
<accession>A0A918XNA9</accession>